<feature type="transmembrane region" description="Helical" evidence="1">
    <location>
        <begin position="12"/>
        <end position="31"/>
    </location>
</feature>
<evidence type="ECO:0000313" key="2">
    <source>
        <dbReference type="EMBL" id="MFC3051323.1"/>
    </source>
</evidence>
<organism evidence="2 3">
    <name type="scientific">Kordiimonas pumila</name>
    <dbReference type="NCBI Taxonomy" id="2161677"/>
    <lineage>
        <taxon>Bacteria</taxon>
        <taxon>Pseudomonadati</taxon>
        <taxon>Pseudomonadota</taxon>
        <taxon>Alphaproteobacteria</taxon>
        <taxon>Kordiimonadales</taxon>
        <taxon>Kordiimonadaceae</taxon>
        <taxon>Kordiimonas</taxon>
    </lineage>
</organism>
<sequence length="277" mass="30522">MKNIIFRGIDSLLVCGVCFTIAFLLGALPAYSGEKLSVTPESTIKISGASVKGLLHSEYKGPYNQVLDIIEAGYEGKLLLTMRPVKRASISFFAHESDCIFFSPTDRDYYTARNTDVDFLVMSKPVNTVSVRAYTVPGDSMVRSAADLEERTFAAEVAMGGSDFFRNYDMAAGKEVISVFGVETAFKLLDQGRVSAVVAADYDVERYFKLAGSPVHYRYDERFVLYKAEDAFVCWRTPITEAFIQHIDLSLSIMEESGQLHGILSGYSTSAVDGGGY</sequence>
<dbReference type="EMBL" id="JBHRSL010000002">
    <property type="protein sequence ID" value="MFC3051323.1"/>
    <property type="molecule type" value="Genomic_DNA"/>
</dbReference>
<evidence type="ECO:0008006" key="4">
    <source>
        <dbReference type="Google" id="ProtNLM"/>
    </source>
</evidence>
<name>A0ABV7D2E5_9PROT</name>
<reference evidence="3" key="1">
    <citation type="journal article" date="2019" name="Int. J. Syst. Evol. Microbiol.">
        <title>The Global Catalogue of Microorganisms (GCM) 10K type strain sequencing project: providing services to taxonomists for standard genome sequencing and annotation.</title>
        <authorList>
            <consortium name="The Broad Institute Genomics Platform"/>
            <consortium name="The Broad Institute Genome Sequencing Center for Infectious Disease"/>
            <person name="Wu L."/>
            <person name="Ma J."/>
        </authorList>
    </citation>
    <scope>NUCLEOTIDE SEQUENCE [LARGE SCALE GENOMIC DNA]</scope>
    <source>
        <strain evidence="3">KCTC 62164</strain>
    </source>
</reference>
<proteinExistence type="predicted"/>
<dbReference type="RefSeq" id="WP_194211664.1">
    <property type="nucleotide sequence ID" value="NZ_CP061205.1"/>
</dbReference>
<dbReference type="Gene3D" id="3.40.190.10">
    <property type="entry name" value="Periplasmic binding protein-like II"/>
    <property type="match status" value="2"/>
</dbReference>
<accession>A0ABV7D2E5</accession>
<keyword evidence="3" id="KW-1185">Reference proteome</keyword>
<keyword evidence="1" id="KW-0472">Membrane</keyword>
<evidence type="ECO:0000313" key="3">
    <source>
        <dbReference type="Proteomes" id="UP001595444"/>
    </source>
</evidence>
<comment type="caution">
    <text evidence="2">The sequence shown here is derived from an EMBL/GenBank/DDBJ whole genome shotgun (WGS) entry which is preliminary data.</text>
</comment>
<evidence type="ECO:0000256" key="1">
    <source>
        <dbReference type="SAM" id="Phobius"/>
    </source>
</evidence>
<protein>
    <recommendedName>
        <fullName evidence="4">Solute-binding protein family 3/N-terminal domain-containing protein</fullName>
    </recommendedName>
</protein>
<dbReference type="Proteomes" id="UP001595444">
    <property type="component" value="Unassembled WGS sequence"/>
</dbReference>
<gene>
    <name evidence="2" type="ORF">ACFOKA_05335</name>
</gene>
<keyword evidence="1" id="KW-0812">Transmembrane</keyword>
<dbReference type="SUPFAM" id="SSF53850">
    <property type="entry name" value="Periplasmic binding protein-like II"/>
    <property type="match status" value="1"/>
</dbReference>
<keyword evidence="1" id="KW-1133">Transmembrane helix</keyword>